<dbReference type="Gene3D" id="3.90.550.10">
    <property type="entry name" value="Spore Coat Polysaccharide Biosynthesis Protein SpsA, Chain A"/>
    <property type="match status" value="1"/>
</dbReference>
<dbReference type="AlphaFoldDB" id="A0A5B8SZ38"/>
<dbReference type="GO" id="GO:0016779">
    <property type="term" value="F:nucleotidyltransferase activity"/>
    <property type="evidence" value="ECO:0007669"/>
    <property type="project" value="UniProtKB-ARBA"/>
</dbReference>
<feature type="domain" description="MobA-like NTP transferase" evidence="2">
    <location>
        <begin position="8"/>
        <end position="169"/>
    </location>
</feature>
<dbReference type="InterPro" id="IPR029044">
    <property type="entry name" value="Nucleotide-diphossugar_trans"/>
</dbReference>
<accession>A0A5B8SZ38</accession>
<evidence type="ECO:0000256" key="1">
    <source>
        <dbReference type="ARBA" id="ARBA00022842"/>
    </source>
</evidence>
<dbReference type="RefSeq" id="WP_147186020.1">
    <property type="nucleotide sequence ID" value="NZ_CP042382.1"/>
</dbReference>
<dbReference type="SUPFAM" id="SSF53448">
    <property type="entry name" value="Nucleotide-diphospho-sugar transferases"/>
    <property type="match status" value="1"/>
</dbReference>
<dbReference type="InterPro" id="IPR025877">
    <property type="entry name" value="MobA-like_NTP_Trfase"/>
</dbReference>
<keyword evidence="4" id="KW-1185">Reference proteome</keyword>
<dbReference type="PANTHER" id="PTHR43777:SF1">
    <property type="entry name" value="MOLYBDENUM COFACTOR CYTIDYLYLTRANSFERASE"/>
    <property type="match status" value="1"/>
</dbReference>
<keyword evidence="1" id="KW-0460">Magnesium</keyword>
<dbReference type="EMBL" id="CP042382">
    <property type="protein sequence ID" value="QEA40755.1"/>
    <property type="molecule type" value="Genomic_DNA"/>
</dbReference>
<dbReference type="OrthoDB" id="5298023at2"/>
<name>A0A5B8SZ38_9GAMM</name>
<gene>
    <name evidence="3" type="ORF">FGL86_17850</name>
</gene>
<dbReference type="Proteomes" id="UP000321272">
    <property type="component" value="Chromosome"/>
</dbReference>
<protein>
    <submittedName>
        <fullName evidence="3">Nucleotidyltransferase family protein</fullName>
    </submittedName>
</protein>
<keyword evidence="3" id="KW-0808">Transferase</keyword>
<dbReference type="PANTHER" id="PTHR43777">
    <property type="entry name" value="MOLYBDENUM COFACTOR CYTIDYLYLTRANSFERASE"/>
    <property type="match status" value="1"/>
</dbReference>
<evidence type="ECO:0000259" key="2">
    <source>
        <dbReference type="Pfam" id="PF12804"/>
    </source>
</evidence>
<evidence type="ECO:0000313" key="3">
    <source>
        <dbReference type="EMBL" id="QEA40755.1"/>
    </source>
</evidence>
<dbReference type="CDD" id="cd04182">
    <property type="entry name" value="GT_2_like_f"/>
    <property type="match status" value="1"/>
</dbReference>
<proteinExistence type="predicted"/>
<dbReference type="Pfam" id="PF12804">
    <property type="entry name" value="NTP_transf_3"/>
    <property type="match status" value="1"/>
</dbReference>
<dbReference type="KEGG" id="paur:FGL86_17850"/>
<sequence length="195" mass="20971">MNSDRVIVLVMAAGHGRRFGSDKRTALLPGGKPLLASTVAQAQKALPHVYAVLKEDEQPEAFGLPPETPCIRLAGTSAGLGESLAHVFGRLIHDPRFATFQSAFVWLGDMPWIEIVTCHQILAAADSHRIVRPCHAGKPGHPVGFGRDFWPELAGLKGLEGGRTIIARNKTHCVEVNVADGNINVDIDVPADIDH</sequence>
<reference evidence="3 4" key="1">
    <citation type="submission" date="2019-06" db="EMBL/GenBank/DDBJ databases">
        <title>Genome analyses of bacteria isolated from kimchi.</title>
        <authorList>
            <person name="Lee S."/>
            <person name="Ahn S."/>
            <person name="Roh S."/>
        </authorList>
    </citation>
    <scope>NUCLEOTIDE SEQUENCE [LARGE SCALE GENOMIC DNA]</scope>
    <source>
        <strain evidence="3 4">CBA4606</strain>
    </source>
</reference>
<evidence type="ECO:0000313" key="4">
    <source>
        <dbReference type="Proteomes" id="UP000321272"/>
    </source>
</evidence>
<organism evidence="3 4">
    <name type="scientific">Pistricoccus aurantiacus</name>
    <dbReference type="NCBI Taxonomy" id="1883414"/>
    <lineage>
        <taxon>Bacteria</taxon>
        <taxon>Pseudomonadati</taxon>
        <taxon>Pseudomonadota</taxon>
        <taxon>Gammaproteobacteria</taxon>
        <taxon>Oceanospirillales</taxon>
        <taxon>Halomonadaceae</taxon>
        <taxon>Pistricoccus</taxon>
    </lineage>
</organism>